<dbReference type="OrthoDB" id="9766715at2"/>
<proteinExistence type="inferred from homology"/>
<dbReference type="InterPro" id="IPR022593">
    <property type="entry name" value="Oxoisoval_DH_suAlpha_N_dom"/>
</dbReference>
<dbReference type="InterPro" id="IPR001017">
    <property type="entry name" value="DH_E1"/>
</dbReference>
<name>A0A3D9FEM8_9SPHN</name>
<evidence type="ECO:0000256" key="3">
    <source>
        <dbReference type="ARBA" id="ARBA00023052"/>
    </source>
</evidence>
<evidence type="ECO:0000259" key="6">
    <source>
        <dbReference type="Pfam" id="PF00676"/>
    </source>
</evidence>
<sequence>MASDTERRNLPPLELHVPEPKFRPGDDADFSDIAIPTVGETRRPDIADDHRDMPDLSYGLVRVLDDDGKAAGPWDPKLDPETLRKMLRAMALTRAYDGRMFRAQRQGKTSFYMKCTGEEAVAVAATFALDRDDMTFPSYRQQGILIARDWSLVDMMNQVYSNKKDRLMGRQLPIMYSTKQGGFFSISGNLATQFPQAVGWAMASAAKGDTRIAATWTGEGSSAEGDFHSACIFASVYRAPVIMNVVNNQWAISSFSGFAGGDETTFAARAVGYGLAGLRVDGNDALAVYAATQWAAERARTNNGPTLIEHFTYRAEGHSTSDDPEQYRSANEAADWPLGDPIARLKKHLISIGEWDEERHAAMDEEVATQVKTAQKQAEKNGILGHGLHQPLETMFEQVFEEMPWHLKEQMQDMLDENDAANGVCKTR</sequence>
<dbReference type="InterPro" id="IPR029061">
    <property type="entry name" value="THDP-binding"/>
</dbReference>
<evidence type="ECO:0000256" key="2">
    <source>
        <dbReference type="ARBA" id="ARBA00023002"/>
    </source>
</evidence>
<feature type="domain" description="Dehydrogenase E1 component" evidence="6">
    <location>
        <begin position="88"/>
        <end position="383"/>
    </location>
</feature>
<dbReference type="Pfam" id="PF12573">
    <property type="entry name" value="OxoDH_E1alpha_N"/>
    <property type="match status" value="1"/>
</dbReference>
<gene>
    <name evidence="8" type="ORF">DFR46_1306</name>
</gene>
<dbReference type="GO" id="GO:0009083">
    <property type="term" value="P:branched-chain amino acid catabolic process"/>
    <property type="evidence" value="ECO:0007669"/>
    <property type="project" value="TreeGrafter"/>
</dbReference>
<dbReference type="EMBL" id="QRDP01000004">
    <property type="protein sequence ID" value="RED16284.1"/>
    <property type="molecule type" value="Genomic_DNA"/>
</dbReference>
<keyword evidence="9" id="KW-1185">Reference proteome</keyword>
<feature type="compositionally biased region" description="Basic and acidic residues" evidence="5">
    <location>
        <begin position="16"/>
        <end position="26"/>
    </location>
</feature>
<feature type="domain" description="2-oxoisovalerate dehydrogenase E1 alpha subunit N-terminal" evidence="7">
    <location>
        <begin position="11"/>
        <end position="47"/>
    </location>
</feature>
<dbReference type="GO" id="GO:0003863">
    <property type="term" value="F:branched-chain 2-oxo acid dehydrogenase activity"/>
    <property type="evidence" value="ECO:0007669"/>
    <property type="project" value="UniProtKB-EC"/>
</dbReference>
<dbReference type="CDD" id="cd02000">
    <property type="entry name" value="TPP_E1_PDC_ADC_BCADC"/>
    <property type="match status" value="1"/>
</dbReference>
<dbReference type="Pfam" id="PF00676">
    <property type="entry name" value="E1_dh"/>
    <property type="match status" value="1"/>
</dbReference>
<comment type="function">
    <text evidence="4">The branched-chain alpha-keto dehydrogenase complex catalyzes the overall conversion of alpha-keto acids to acyl-CoA and CO(2). It contains multiple copies of three enzymatic components: branched-chain alpha-keto acid decarboxylase (E1), lipoamide acyltransferase (E2) and lipoamide dehydrogenase (E3).</text>
</comment>
<dbReference type="SUPFAM" id="SSF52518">
    <property type="entry name" value="Thiamin diphosphate-binding fold (THDP-binding)"/>
    <property type="match status" value="1"/>
</dbReference>
<reference evidence="8 9" key="1">
    <citation type="submission" date="2018-07" db="EMBL/GenBank/DDBJ databases">
        <title>Genomic Encyclopedia of Type Strains, Phase IV (KMG-IV): sequencing the most valuable type-strain genomes for metagenomic binning, comparative biology and taxonomic classification.</title>
        <authorList>
            <person name="Goeker M."/>
        </authorList>
    </citation>
    <scope>NUCLEOTIDE SEQUENCE [LARGE SCALE GENOMIC DNA]</scope>
    <source>
        <strain evidence="8 9">DSM 26725</strain>
    </source>
</reference>
<dbReference type="EC" id="1.2.4.4" evidence="4"/>
<comment type="caution">
    <text evidence="8">The sequence shown here is derived from an EMBL/GenBank/DDBJ whole genome shotgun (WGS) entry which is preliminary data.</text>
</comment>
<organism evidence="8 9">
    <name type="scientific">Parasphingopyxis lamellibrachiae</name>
    <dbReference type="NCBI Taxonomy" id="680125"/>
    <lineage>
        <taxon>Bacteria</taxon>
        <taxon>Pseudomonadati</taxon>
        <taxon>Pseudomonadota</taxon>
        <taxon>Alphaproteobacteria</taxon>
        <taxon>Sphingomonadales</taxon>
        <taxon>Sphingomonadaceae</taxon>
        <taxon>Parasphingopyxis</taxon>
    </lineage>
</organism>
<keyword evidence="3 4" id="KW-0786">Thiamine pyrophosphate</keyword>
<evidence type="ECO:0000256" key="5">
    <source>
        <dbReference type="SAM" id="MobiDB-lite"/>
    </source>
</evidence>
<dbReference type="PANTHER" id="PTHR43380">
    <property type="entry name" value="2-OXOISOVALERATE DEHYDROGENASE SUBUNIT ALPHA, MITOCHONDRIAL"/>
    <property type="match status" value="1"/>
</dbReference>
<evidence type="ECO:0000256" key="4">
    <source>
        <dbReference type="RuleBase" id="RU365014"/>
    </source>
</evidence>
<evidence type="ECO:0000313" key="8">
    <source>
        <dbReference type="EMBL" id="RED16284.1"/>
    </source>
</evidence>
<evidence type="ECO:0000256" key="1">
    <source>
        <dbReference type="ARBA" id="ARBA00001964"/>
    </source>
</evidence>
<keyword evidence="2 4" id="KW-0560">Oxidoreductase</keyword>
<evidence type="ECO:0000259" key="7">
    <source>
        <dbReference type="Pfam" id="PF12573"/>
    </source>
</evidence>
<dbReference type="RefSeq" id="WP_116235705.1">
    <property type="nucleotide sequence ID" value="NZ_QRDP01000004.1"/>
</dbReference>
<accession>A0A3D9FEM8</accession>
<evidence type="ECO:0000313" key="9">
    <source>
        <dbReference type="Proteomes" id="UP000256310"/>
    </source>
</evidence>
<dbReference type="InterPro" id="IPR050771">
    <property type="entry name" value="Alpha-ketoacid_DH_E1_comp"/>
</dbReference>
<dbReference type="Proteomes" id="UP000256310">
    <property type="component" value="Unassembled WGS sequence"/>
</dbReference>
<comment type="similarity">
    <text evidence="4">Belongs to the BCKDHA family.</text>
</comment>
<dbReference type="AlphaFoldDB" id="A0A3D9FEM8"/>
<protein>
    <recommendedName>
        <fullName evidence="4">2-oxoisovalerate dehydrogenase subunit alpha</fullName>
        <ecNumber evidence="4">1.2.4.4</ecNumber>
    </recommendedName>
    <alternativeName>
        <fullName evidence="4">Branched-chain alpha-keto acid dehydrogenase E1 component alpha chain</fullName>
    </alternativeName>
</protein>
<dbReference type="Gene3D" id="3.40.50.970">
    <property type="match status" value="1"/>
</dbReference>
<comment type="cofactor">
    <cofactor evidence="1 4">
        <name>thiamine diphosphate</name>
        <dbReference type="ChEBI" id="CHEBI:58937"/>
    </cofactor>
</comment>
<comment type="catalytic activity">
    <reaction evidence="4">
        <text>N(6)-[(R)-lipoyl]-L-lysyl-[protein] + 3-methyl-2-oxobutanoate + H(+) = N(6)-[(R)-S(8)-2-methylpropanoyldihydrolipoyl]-L-lysyl-[protein] + CO2</text>
        <dbReference type="Rhea" id="RHEA:13457"/>
        <dbReference type="Rhea" id="RHEA-COMP:10474"/>
        <dbReference type="Rhea" id="RHEA-COMP:10497"/>
        <dbReference type="ChEBI" id="CHEBI:11851"/>
        <dbReference type="ChEBI" id="CHEBI:15378"/>
        <dbReference type="ChEBI" id="CHEBI:16526"/>
        <dbReference type="ChEBI" id="CHEBI:83099"/>
        <dbReference type="ChEBI" id="CHEBI:83142"/>
        <dbReference type="EC" id="1.2.4.4"/>
    </reaction>
</comment>
<dbReference type="PANTHER" id="PTHR43380:SF1">
    <property type="entry name" value="2-OXOISOVALERATE DEHYDROGENASE SUBUNIT ALPHA, MITOCHONDRIAL"/>
    <property type="match status" value="1"/>
</dbReference>
<feature type="region of interest" description="Disordered" evidence="5">
    <location>
        <begin position="1"/>
        <end position="33"/>
    </location>
</feature>